<feature type="zinc finger region" description="C3H1-type" evidence="9">
    <location>
        <begin position="1"/>
        <end position="25"/>
    </location>
</feature>
<dbReference type="InterPro" id="IPR000571">
    <property type="entry name" value="Znf_CCCH"/>
</dbReference>
<dbReference type="OMA" id="PNRHDIC"/>
<comment type="function">
    <text evidence="6">Required for the export of mRNAs containing poly(A) tails from the nucleus into the cytoplasm.</text>
</comment>
<keyword evidence="4 9" id="KW-0862">Zinc</keyword>
<dbReference type="Proteomes" id="UP000053097">
    <property type="component" value="Unassembled WGS sequence"/>
</dbReference>
<evidence type="ECO:0000313" key="11">
    <source>
        <dbReference type="EMBL" id="EZA49609.1"/>
    </source>
</evidence>
<evidence type="ECO:0000256" key="5">
    <source>
        <dbReference type="ARBA" id="ARBA00023242"/>
    </source>
</evidence>
<keyword evidence="12" id="KW-1185">Reference proteome</keyword>
<dbReference type="PANTHER" id="PTHR46527">
    <property type="entry name" value="NUCLEOPORIN-LIKE PROTEIN 2"/>
    <property type="match status" value="1"/>
</dbReference>
<accession>A0A026W3K0</accession>
<dbReference type="GO" id="GO:0031965">
    <property type="term" value="C:nuclear membrane"/>
    <property type="evidence" value="ECO:0007669"/>
    <property type="project" value="UniProtKB-SubCell"/>
</dbReference>
<evidence type="ECO:0000256" key="1">
    <source>
        <dbReference type="ARBA" id="ARBA00004335"/>
    </source>
</evidence>
<gene>
    <name evidence="11" type="ORF">X777_12154</name>
</gene>
<proteinExistence type="predicted"/>
<organism evidence="11 12">
    <name type="scientific">Ooceraea biroi</name>
    <name type="common">Clonal raider ant</name>
    <name type="synonym">Cerapachys biroi</name>
    <dbReference type="NCBI Taxonomy" id="2015173"/>
    <lineage>
        <taxon>Eukaryota</taxon>
        <taxon>Metazoa</taxon>
        <taxon>Ecdysozoa</taxon>
        <taxon>Arthropoda</taxon>
        <taxon>Hexapoda</taxon>
        <taxon>Insecta</taxon>
        <taxon>Pterygota</taxon>
        <taxon>Neoptera</taxon>
        <taxon>Endopterygota</taxon>
        <taxon>Hymenoptera</taxon>
        <taxon>Apocrita</taxon>
        <taxon>Aculeata</taxon>
        <taxon>Formicoidea</taxon>
        <taxon>Formicidae</taxon>
        <taxon>Dorylinae</taxon>
        <taxon>Ooceraea</taxon>
    </lineage>
</organism>
<reference evidence="11 12" key="1">
    <citation type="journal article" date="2014" name="Curr. Biol.">
        <title>The genome of the clonal raider ant Cerapachys biroi.</title>
        <authorList>
            <person name="Oxley P.R."/>
            <person name="Ji L."/>
            <person name="Fetter-Pruneda I."/>
            <person name="McKenzie S.K."/>
            <person name="Li C."/>
            <person name="Hu H."/>
            <person name="Zhang G."/>
            <person name="Kronauer D.J."/>
        </authorList>
    </citation>
    <scope>NUCLEOTIDE SEQUENCE [LARGE SCALE GENOMIC DNA]</scope>
</reference>
<keyword evidence="3 9" id="KW-0863">Zinc-finger</keyword>
<dbReference type="PROSITE" id="PS50103">
    <property type="entry name" value="ZF_C3H1"/>
    <property type="match status" value="1"/>
</dbReference>
<evidence type="ECO:0000259" key="10">
    <source>
        <dbReference type="PROSITE" id="PS50103"/>
    </source>
</evidence>
<evidence type="ECO:0000256" key="4">
    <source>
        <dbReference type="ARBA" id="ARBA00022833"/>
    </source>
</evidence>
<protein>
    <recommendedName>
        <fullName evidence="7">Nucleoporin NUP42</fullName>
    </recommendedName>
    <alternativeName>
        <fullName evidence="8">Nucleoporin-like protein 2</fullName>
    </alternativeName>
</protein>
<evidence type="ECO:0000313" key="12">
    <source>
        <dbReference type="Proteomes" id="UP000053097"/>
    </source>
</evidence>
<dbReference type="STRING" id="2015173.A0A026W3K0"/>
<evidence type="ECO:0000256" key="6">
    <source>
        <dbReference type="ARBA" id="ARBA00037262"/>
    </source>
</evidence>
<comment type="subcellular location">
    <subcellularLocation>
        <location evidence="1">Nucleus membrane</location>
        <topology evidence="1">Peripheral membrane protein</topology>
        <orientation evidence="1">Cytoplasmic side</orientation>
    </subcellularLocation>
</comment>
<dbReference type="InterPro" id="IPR051767">
    <property type="entry name" value="Nucleoporin_NUP42"/>
</dbReference>
<dbReference type="GO" id="GO:0008270">
    <property type="term" value="F:zinc ion binding"/>
    <property type="evidence" value="ECO:0007669"/>
    <property type="project" value="UniProtKB-KW"/>
</dbReference>
<evidence type="ECO:0000256" key="8">
    <source>
        <dbReference type="ARBA" id="ARBA00042384"/>
    </source>
</evidence>
<dbReference type="OrthoDB" id="20729at2759"/>
<feature type="domain" description="C3H1-type" evidence="10">
    <location>
        <begin position="1"/>
        <end position="25"/>
    </location>
</feature>
<name>A0A026W3K0_OOCBI</name>
<sequence length="633" mass="66138">MVVCKYYRQGNCRYGQYCQYEHINNFVIILINFFMYNTSVTVVKEVLLAEKGGQWLLSSFGPLKERPCIPGLEDVSPEEVRWEMYQARKNGMVEQAKLRFQQLCQDMKAKRGALKNPTRETIAMLKKILGSGQKGKNASYDSTRLETYLCFLFAASQLGLANNTSTNNVFANKTYGVQSNNPFGGGGFGSSNNASSIFGKTNTNPAPVFGGTAAFGNSLGGFGTATSANSIFSGTTNTLTSFSSVQNNTPAFGTSQNNSIFGPSPSVFGQSNNVFSGNQLGNTSSTSLFNSPMTSQANNSLFGNPTTTTANLFGGSSSSNSLQTNLIFGGPTTSSNSFSGNIFNQSKTQLPAFGGAPVFGGIASSNYSSNSSNSIFGSQTFGTPAMSTNNIFGSPAATTTPAFAFGTSVATTTPGFDLNQQSNNNAFGAAISTSNIFGAQTDTAMSMSNSAPFGALATAISSPFVTANSQQFDPTNSNSTPFAGAGFGMAATNTNNTFGTTASSSNSIFANAGTTFATSNSTVPNPSPFSNVNASLPFGPTNGTAAAATAVANPFAPRTLQSNAPFGNVQNQLISTSSPFGKSPFNVSATNVIIDDIVYSAEGSLTDDEKSMYLAEKFIIGKIPLKPPTKDVR</sequence>
<dbReference type="SUPFAM" id="SSF90229">
    <property type="entry name" value="CCCH zinc finger"/>
    <property type="match status" value="1"/>
</dbReference>
<dbReference type="PANTHER" id="PTHR46527:SF1">
    <property type="entry name" value="NUCLEOPORIN NUP42"/>
    <property type="match status" value="1"/>
</dbReference>
<dbReference type="EMBL" id="KK107503">
    <property type="protein sequence ID" value="EZA49609.1"/>
    <property type="molecule type" value="Genomic_DNA"/>
</dbReference>
<evidence type="ECO:0000256" key="2">
    <source>
        <dbReference type="ARBA" id="ARBA00022723"/>
    </source>
</evidence>
<keyword evidence="5" id="KW-0539">Nucleus</keyword>
<keyword evidence="2 9" id="KW-0479">Metal-binding</keyword>
<evidence type="ECO:0000256" key="3">
    <source>
        <dbReference type="ARBA" id="ARBA00022771"/>
    </source>
</evidence>
<evidence type="ECO:0000256" key="7">
    <source>
        <dbReference type="ARBA" id="ARBA00039886"/>
    </source>
</evidence>
<evidence type="ECO:0000256" key="9">
    <source>
        <dbReference type="PROSITE-ProRule" id="PRU00723"/>
    </source>
</evidence>
<dbReference type="InterPro" id="IPR036855">
    <property type="entry name" value="Znf_CCCH_sf"/>
</dbReference>
<dbReference type="AlphaFoldDB" id="A0A026W3K0"/>